<comment type="catalytic activity">
    <reaction evidence="9">
        <text>Release of signal peptides from bacterial membrane prolipoproteins. Hydrolyzes -Xaa-Yaa-Zaa-|-(S,diacylglyceryl)Cys-, in which Xaa is hydrophobic (preferably Leu), and Yaa (Ala or Ser) and Zaa (Gly or Ala) have small, neutral side chains.</text>
        <dbReference type="EC" id="3.4.23.36"/>
    </reaction>
</comment>
<dbReference type="GO" id="GO:0006508">
    <property type="term" value="P:proteolysis"/>
    <property type="evidence" value="ECO:0007669"/>
    <property type="project" value="UniProtKB-KW"/>
</dbReference>
<dbReference type="UniPathway" id="UPA00665"/>
<gene>
    <name evidence="9" type="primary">lspA</name>
    <name evidence="11" type="ORF">PaecuDRAFT_0354</name>
</gene>
<evidence type="ECO:0000256" key="5">
    <source>
        <dbReference type="ARBA" id="ARBA00022750"/>
    </source>
</evidence>
<evidence type="ECO:0000256" key="6">
    <source>
        <dbReference type="ARBA" id="ARBA00022801"/>
    </source>
</evidence>
<dbReference type="PANTHER" id="PTHR33695:SF1">
    <property type="entry name" value="LIPOPROTEIN SIGNAL PEPTIDASE"/>
    <property type="match status" value="1"/>
</dbReference>
<comment type="similarity">
    <text evidence="1 9 10">Belongs to the peptidase A8 family.</text>
</comment>
<evidence type="ECO:0000256" key="3">
    <source>
        <dbReference type="ARBA" id="ARBA00022670"/>
    </source>
</evidence>
<feature type="transmembrane region" description="Helical" evidence="9">
    <location>
        <begin position="64"/>
        <end position="82"/>
    </location>
</feature>
<keyword evidence="3 9" id="KW-0645">Protease</keyword>
<name>E0I3H9_9BACL</name>
<organism evidence="11 12">
    <name type="scientific">Paenibacillus curdlanolyticus YK9</name>
    <dbReference type="NCBI Taxonomy" id="717606"/>
    <lineage>
        <taxon>Bacteria</taxon>
        <taxon>Bacillati</taxon>
        <taxon>Bacillota</taxon>
        <taxon>Bacilli</taxon>
        <taxon>Bacillales</taxon>
        <taxon>Paenibacillaceae</taxon>
        <taxon>Paenibacillus</taxon>
    </lineage>
</organism>
<dbReference type="EMBL" id="AEDD01000001">
    <property type="protein sequence ID" value="EFM12843.1"/>
    <property type="molecule type" value="Genomic_DNA"/>
</dbReference>
<reference evidence="11 12" key="1">
    <citation type="submission" date="2010-07" db="EMBL/GenBank/DDBJ databases">
        <title>The draft genome of Paenibacillus curdlanolyticus YK9.</title>
        <authorList>
            <consortium name="US DOE Joint Genome Institute (JGI-PGF)"/>
            <person name="Lucas S."/>
            <person name="Copeland A."/>
            <person name="Lapidus A."/>
            <person name="Cheng J.-F."/>
            <person name="Bruce D."/>
            <person name="Goodwin L."/>
            <person name="Pitluck S."/>
            <person name="Land M.L."/>
            <person name="Hauser L."/>
            <person name="Chang Y.-J."/>
            <person name="Jeffries C."/>
            <person name="Anderson I.J."/>
            <person name="Johnson E."/>
            <person name="Loganathan U."/>
            <person name="Mulhopadhyay B."/>
            <person name="Kyrpides N."/>
            <person name="Woyke T.J."/>
        </authorList>
    </citation>
    <scope>NUCLEOTIDE SEQUENCE [LARGE SCALE GENOMIC DNA]</scope>
    <source>
        <strain evidence="11 12">YK9</strain>
    </source>
</reference>
<accession>E0I3H9</accession>
<keyword evidence="7 9" id="KW-1133">Transmembrane helix</keyword>
<keyword evidence="4 9" id="KW-0812">Transmembrane</keyword>
<evidence type="ECO:0000256" key="9">
    <source>
        <dbReference type="HAMAP-Rule" id="MF_00161"/>
    </source>
</evidence>
<dbReference type="AlphaFoldDB" id="E0I3H9"/>
<keyword evidence="5 9" id="KW-0064">Aspartyl protease</keyword>
<evidence type="ECO:0000256" key="8">
    <source>
        <dbReference type="ARBA" id="ARBA00023136"/>
    </source>
</evidence>
<comment type="pathway">
    <text evidence="9">Protein modification; lipoprotein biosynthesis (signal peptide cleavage).</text>
</comment>
<dbReference type="eggNOG" id="COG0597">
    <property type="taxonomic scope" value="Bacteria"/>
</dbReference>
<keyword evidence="12" id="KW-1185">Reference proteome</keyword>
<proteinExistence type="inferred from homology"/>
<dbReference type="NCBIfam" id="TIGR00077">
    <property type="entry name" value="lspA"/>
    <property type="match status" value="1"/>
</dbReference>
<comment type="function">
    <text evidence="9">This protein specifically catalyzes the removal of signal peptides from prolipoproteins.</text>
</comment>
<dbReference type="RefSeq" id="WP_006036371.1">
    <property type="nucleotide sequence ID" value="NZ_AEDD01000001.1"/>
</dbReference>
<dbReference type="Pfam" id="PF01252">
    <property type="entry name" value="Peptidase_A8"/>
    <property type="match status" value="1"/>
</dbReference>
<dbReference type="PRINTS" id="PR00781">
    <property type="entry name" value="LIPOSIGPTASE"/>
</dbReference>
<evidence type="ECO:0000256" key="10">
    <source>
        <dbReference type="RuleBase" id="RU004181"/>
    </source>
</evidence>
<evidence type="ECO:0000313" key="11">
    <source>
        <dbReference type="EMBL" id="EFM12843.1"/>
    </source>
</evidence>
<evidence type="ECO:0000313" key="12">
    <source>
        <dbReference type="Proteomes" id="UP000005387"/>
    </source>
</evidence>
<evidence type="ECO:0000256" key="4">
    <source>
        <dbReference type="ARBA" id="ARBA00022692"/>
    </source>
</evidence>
<keyword evidence="8 9" id="KW-0472">Membrane</keyword>
<dbReference type="GO" id="GO:0005886">
    <property type="term" value="C:plasma membrane"/>
    <property type="evidence" value="ECO:0007669"/>
    <property type="project" value="UniProtKB-SubCell"/>
</dbReference>
<keyword evidence="11" id="KW-0449">Lipoprotein</keyword>
<feature type="transmembrane region" description="Helical" evidence="9">
    <location>
        <begin position="127"/>
        <end position="148"/>
    </location>
</feature>
<keyword evidence="2 9" id="KW-1003">Cell membrane</keyword>
<dbReference type="STRING" id="717606.PaecuDRAFT_0354"/>
<dbReference type="EC" id="3.4.23.36" evidence="9"/>
<feature type="active site" evidence="9">
    <location>
        <position position="136"/>
    </location>
</feature>
<evidence type="ECO:0000256" key="7">
    <source>
        <dbReference type="ARBA" id="ARBA00022989"/>
    </source>
</evidence>
<feature type="transmembrane region" description="Helical" evidence="9">
    <location>
        <begin position="89"/>
        <end position="107"/>
    </location>
</feature>
<dbReference type="PANTHER" id="PTHR33695">
    <property type="entry name" value="LIPOPROTEIN SIGNAL PEPTIDASE"/>
    <property type="match status" value="1"/>
</dbReference>
<dbReference type="InterPro" id="IPR001872">
    <property type="entry name" value="Peptidase_A8"/>
</dbReference>
<dbReference type="HAMAP" id="MF_00161">
    <property type="entry name" value="LspA"/>
    <property type="match status" value="1"/>
</dbReference>
<feature type="transmembrane region" description="Helical" evidence="9">
    <location>
        <begin position="6"/>
        <end position="27"/>
    </location>
</feature>
<dbReference type="Proteomes" id="UP000005387">
    <property type="component" value="Unassembled WGS sequence"/>
</dbReference>
<comment type="subcellular location">
    <subcellularLocation>
        <location evidence="9">Cell membrane</location>
        <topology evidence="9">Multi-pass membrane protein</topology>
    </subcellularLocation>
</comment>
<keyword evidence="6 9" id="KW-0378">Hydrolase</keyword>
<evidence type="ECO:0000256" key="2">
    <source>
        <dbReference type="ARBA" id="ARBA00022475"/>
    </source>
</evidence>
<dbReference type="GO" id="GO:0004190">
    <property type="term" value="F:aspartic-type endopeptidase activity"/>
    <property type="evidence" value="ECO:0007669"/>
    <property type="project" value="UniProtKB-UniRule"/>
</dbReference>
<evidence type="ECO:0000256" key="1">
    <source>
        <dbReference type="ARBA" id="ARBA00006139"/>
    </source>
</evidence>
<sequence>MRSMRLWFYFVLSAVVFFADMATKRIIVKELNMNEQISVIGDFFLITSYRNTGAAFSLLEDQRVFFLIVTVIVTTGLIWYMAKMRKSGRAILLTGLGMVLGGALGNFSDRARTGEVVDFLQFNFGSYTFPIFNVADMGICIGVGLILLDAFIGAREEKAAQLSSSLAAGPDSDRKERIE</sequence>
<protein>
    <recommendedName>
        <fullName evidence="9">Lipoprotein signal peptidase</fullName>
        <ecNumber evidence="9">3.4.23.36</ecNumber>
    </recommendedName>
    <alternativeName>
        <fullName evidence="9">Prolipoprotein signal peptidase</fullName>
    </alternativeName>
    <alternativeName>
        <fullName evidence="9">Signal peptidase II</fullName>
        <shortName evidence="9">SPase II</shortName>
    </alternativeName>
</protein>
<feature type="active site" evidence="9">
    <location>
        <position position="118"/>
    </location>
</feature>